<keyword evidence="1" id="KW-0472">Membrane</keyword>
<evidence type="ECO:0000313" key="3">
    <source>
        <dbReference type="Proteomes" id="UP000514752"/>
    </source>
</evidence>
<evidence type="ECO:0000256" key="1">
    <source>
        <dbReference type="SAM" id="Phobius"/>
    </source>
</evidence>
<sequence>MEIDELKDLMIEYEIDDILFPYIKNHLKVLFAISTALCTVLYFEFLDFSIARITLLISMLSGVDGFFKLLSVLKERKIDRHDFFDEIFPLSVDSDFQIFFLKKHQTAVIYVLWFFWFMFCLMSLDEVNQYWLFLMNYLMLGIGAFFTFFIGLHFYYVFAVKPYQD</sequence>
<protein>
    <submittedName>
        <fullName evidence="2">Uncharacterized protein</fullName>
    </submittedName>
</protein>
<accession>A0A7D7SQJ2</accession>
<feature type="transmembrane region" description="Helical" evidence="1">
    <location>
        <begin position="27"/>
        <end position="43"/>
    </location>
</feature>
<organism evidence="2 3">
    <name type="scientific">Neisseria shayeganii</name>
    <dbReference type="NCBI Taxonomy" id="607712"/>
    <lineage>
        <taxon>Bacteria</taxon>
        <taxon>Pseudomonadati</taxon>
        <taxon>Pseudomonadota</taxon>
        <taxon>Betaproteobacteria</taxon>
        <taxon>Neisseriales</taxon>
        <taxon>Neisseriaceae</taxon>
        <taxon>Neisseria</taxon>
    </lineage>
</organism>
<feature type="transmembrane region" description="Helical" evidence="1">
    <location>
        <begin position="49"/>
        <end position="70"/>
    </location>
</feature>
<dbReference type="AlphaFoldDB" id="A0A7D7SQJ2"/>
<dbReference type="RefSeq" id="WP_182122657.1">
    <property type="nucleotide sequence ID" value="NZ_CP059567.1"/>
</dbReference>
<name>A0A7D7SQJ2_9NEIS</name>
<evidence type="ECO:0000313" key="2">
    <source>
        <dbReference type="EMBL" id="QMT41090.1"/>
    </source>
</evidence>
<feature type="transmembrane region" description="Helical" evidence="1">
    <location>
        <begin position="107"/>
        <end position="124"/>
    </location>
</feature>
<reference evidence="2 3" key="1">
    <citation type="submission" date="2020-07" db="EMBL/GenBank/DDBJ databases">
        <title>Genomic diversity of species in the Neisseriaceae family.</title>
        <authorList>
            <person name="Vincent A.T."/>
            <person name="Bernet E."/>
            <person name="Veyrier F.J."/>
        </authorList>
    </citation>
    <scope>NUCLEOTIDE SEQUENCE [LARGE SCALE GENOMIC DNA]</scope>
    <source>
        <strain evidence="2 3">DSM 22244</strain>
    </source>
</reference>
<dbReference type="KEGG" id="nsg:H3L94_03365"/>
<gene>
    <name evidence="2" type="ORF">H3L94_03365</name>
</gene>
<feature type="transmembrane region" description="Helical" evidence="1">
    <location>
        <begin position="130"/>
        <end position="158"/>
    </location>
</feature>
<keyword evidence="1" id="KW-0812">Transmembrane</keyword>
<dbReference type="Proteomes" id="UP000514752">
    <property type="component" value="Chromosome"/>
</dbReference>
<dbReference type="EMBL" id="CP059567">
    <property type="protein sequence ID" value="QMT41090.1"/>
    <property type="molecule type" value="Genomic_DNA"/>
</dbReference>
<proteinExistence type="predicted"/>
<keyword evidence="1" id="KW-1133">Transmembrane helix</keyword>